<evidence type="ECO:0000256" key="7">
    <source>
        <dbReference type="ARBA" id="ARBA00023136"/>
    </source>
</evidence>
<feature type="transmembrane region" description="Helical" evidence="8">
    <location>
        <begin position="127"/>
        <end position="153"/>
    </location>
</feature>
<comment type="similarity">
    <text evidence="2">Belongs to the MreD family.</text>
</comment>
<evidence type="ECO:0000313" key="9">
    <source>
        <dbReference type="EMBL" id="TCL70954.1"/>
    </source>
</evidence>
<feature type="transmembrane region" description="Helical" evidence="8">
    <location>
        <begin position="52"/>
        <end position="75"/>
    </location>
</feature>
<gene>
    <name evidence="9" type="ORF">EDC14_1008101</name>
</gene>
<keyword evidence="10" id="KW-1185">Reference proteome</keyword>
<keyword evidence="5" id="KW-0133">Cell shape</keyword>
<dbReference type="Proteomes" id="UP000295008">
    <property type="component" value="Unassembled WGS sequence"/>
</dbReference>
<organism evidence="9 10">
    <name type="scientific">Hydrogenispora ethanolica</name>
    <dbReference type="NCBI Taxonomy" id="1082276"/>
    <lineage>
        <taxon>Bacteria</taxon>
        <taxon>Bacillati</taxon>
        <taxon>Bacillota</taxon>
        <taxon>Hydrogenispora</taxon>
    </lineage>
</organism>
<keyword evidence="3" id="KW-1003">Cell membrane</keyword>
<dbReference type="Gene3D" id="1.10.1760.20">
    <property type="match status" value="1"/>
</dbReference>
<proteinExistence type="inferred from homology"/>
<dbReference type="NCBIfam" id="TIGR03426">
    <property type="entry name" value="shape_MreD"/>
    <property type="match status" value="1"/>
</dbReference>
<evidence type="ECO:0000256" key="1">
    <source>
        <dbReference type="ARBA" id="ARBA00004651"/>
    </source>
</evidence>
<feature type="transmembrane region" description="Helical" evidence="8">
    <location>
        <begin position="96"/>
        <end position="121"/>
    </location>
</feature>
<evidence type="ECO:0000256" key="4">
    <source>
        <dbReference type="ARBA" id="ARBA00022692"/>
    </source>
</evidence>
<evidence type="ECO:0000256" key="8">
    <source>
        <dbReference type="SAM" id="Phobius"/>
    </source>
</evidence>
<name>A0A4R1RWW8_HYDET</name>
<evidence type="ECO:0000256" key="3">
    <source>
        <dbReference type="ARBA" id="ARBA00022475"/>
    </source>
</evidence>
<comment type="caution">
    <text evidence="9">The sequence shown here is derived from an EMBL/GenBank/DDBJ whole genome shotgun (WGS) entry which is preliminary data.</text>
</comment>
<reference evidence="9 10" key="1">
    <citation type="submission" date="2019-03" db="EMBL/GenBank/DDBJ databases">
        <title>Genomic Encyclopedia of Type Strains, Phase IV (KMG-IV): sequencing the most valuable type-strain genomes for metagenomic binning, comparative biology and taxonomic classification.</title>
        <authorList>
            <person name="Goeker M."/>
        </authorList>
    </citation>
    <scope>NUCLEOTIDE SEQUENCE [LARGE SCALE GENOMIC DNA]</scope>
    <source>
        <strain evidence="9 10">LX-B</strain>
    </source>
</reference>
<protein>
    <submittedName>
        <fullName evidence="9">Rod shape-determining protein MreD</fullName>
    </submittedName>
</protein>
<keyword evidence="7 8" id="KW-0472">Membrane</keyword>
<dbReference type="RefSeq" id="WP_132013918.1">
    <property type="nucleotide sequence ID" value="NZ_SLUN01000008.1"/>
</dbReference>
<sequence>MRFAILTISVILGVAIQATWLAQLNLPGQVVPDLILILVISYGLLRGPDEGLLFGLAAGFFLNLHSGGIIGIEALSKMMAGYCAGLLEKNIFKDNLLVPVVAVLAGTLIFNSFSGLMYIAFKANYNLWGMFISNILPQTAYNAVLAPLVYYFLFKSEHFISEQSNS</sequence>
<dbReference type="EMBL" id="SLUN01000008">
    <property type="protein sequence ID" value="TCL70954.1"/>
    <property type="molecule type" value="Genomic_DNA"/>
</dbReference>
<evidence type="ECO:0000256" key="5">
    <source>
        <dbReference type="ARBA" id="ARBA00022960"/>
    </source>
</evidence>
<accession>A0A4R1RWW8</accession>
<dbReference type="AlphaFoldDB" id="A0A4R1RWW8"/>
<keyword evidence="4 8" id="KW-0812">Transmembrane</keyword>
<dbReference type="GO" id="GO:0008360">
    <property type="term" value="P:regulation of cell shape"/>
    <property type="evidence" value="ECO:0007669"/>
    <property type="project" value="UniProtKB-KW"/>
</dbReference>
<dbReference type="GO" id="GO:0005886">
    <property type="term" value="C:plasma membrane"/>
    <property type="evidence" value="ECO:0007669"/>
    <property type="project" value="UniProtKB-SubCell"/>
</dbReference>
<evidence type="ECO:0000256" key="2">
    <source>
        <dbReference type="ARBA" id="ARBA00007776"/>
    </source>
</evidence>
<dbReference type="Pfam" id="PF04093">
    <property type="entry name" value="MreD"/>
    <property type="match status" value="1"/>
</dbReference>
<dbReference type="InterPro" id="IPR007227">
    <property type="entry name" value="Cell_shape_determining_MreD"/>
</dbReference>
<keyword evidence="6 8" id="KW-1133">Transmembrane helix</keyword>
<dbReference type="InterPro" id="IPR017225">
    <property type="entry name" value="Cell_shape_determin_MreD_prd"/>
</dbReference>
<evidence type="ECO:0000313" key="10">
    <source>
        <dbReference type="Proteomes" id="UP000295008"/>
    </source>
</evidence>
<dbReference type="OrthoDB" id="9796616at2"/>
<evidence type="ECO:0000256" key="6">
    <source>
        <dbReference type="ARBA" id="ARBA00022989"/>
    </source>
</evidence>
<dbReference type="PIRSF" id="PIRSF037497">
    <property type="entry name" value="MreD_Clostridium/Treponema_prd"/>
    <property type="match status" value="1"/>
</dbReference>
<comment type="subcellular location">
    <subcellularLocation>
        <location evidence="1">Cell membrane</location>
        <topology evidence="1">Multi-pass membrane protein</topology>
    </subcellularLocation>
</comment>